<reference evidence="2" key="1">
    <citation type="submission" date="2022-10" db="EMBL/GenBank/DDBJ databases">
        <title>Adaptive evolution leads to modifications in subtelomeric GC content in a zoonotic Cryptosporidium species.</title>
        <authorList>
            <person name="Li J."/>
            <person name="Feng Y."/>
            <person name="Xiao L."/>
        </authorList>
    </citation>
    <scope>NUCLEOTIDE SEQUENCE</scope>
    <source>
        <strain evidence="2">25894</strain>
    </source>
</reference>
<feature type="coiled-coil region" evidence="1">
    <location>
        <begin position="291"/>
        <end position="339"/>
    </location>
</feature>
<accession>A0ABQ8P240</accession>
<evidence type="ECO:0000313" key="2">
    <source>
        <dbReference type="EMBL" id="KAJ1604593.1"/>
    </source>
</evidence>
<protein>
    <submittedName>
        <fullName evidence="2">Uncharacterized protein</fullName>
    </submittedName>
</protein>
<gene>
    <name evidence="2" type="ORF">OJ252_3691</name>
</gene>
<name>A0ABQ8P240_9CRYT</name>
<dbReference type="EMBL" id="JAPCXB010000232">
    <property type="protein sequence ID" value="KAJ1604593.1"/>
    <property type="molecule type" value="Genomic_DNA"/>
</dbReference>
<dbReference type="Proteomes" id="UP001071777">
    <property type="component" value="Unassembled WGS sequence"/>
</dbReference>
<evidence type="ECO:0000313" key="3">
    <source>
        <dbReference type="Proteomes" id="UP001071777"/>
    </source>
</evidence>
<proteinExistence type="predicted"/>
<sequence length="426" mass="49936">MKKDIVTFGGVESICLRLGSELWDRLRDVGMGRVNMELRMIFNSENDKVFKLILDYIHLMNRRVCSGSCILCQKIMQECETRCGKRRMTILLSRSDDLDVLSDSELMYNIEWNIRGKEKHYELVGLLSQSIISQFIFPQSILQYSNSRMFLILKSSIGDEILWTSSLFLLCNFVRFRGIDQLDSHTQILLKSINSTRPIFILSETRTRIIQKSQLNMESISKFPVGQMISSSIRLHKILTRYRLILEHYNKVNGRYLNSKISLELVVDSLKSRKERLNNVNLNMEVFESKLIEKKIQHERIQQKIKELKESHLQFNSLINECKMENDDNIMQIQELMNEINMYRNDIINKVSYCIYPISIDMITSNFKIRNVLLPLIHVIQNLNSRSDEQISTSLGFSLHYLEIISKILEIPTPNKILINKDIINK</sequence>
<comment type="caution">
    <text evidence="2">The sequence shown here is derived from an EMBL/GenBank/DDBJ whole genome shotgun (WGS) entry which is preliminary data.</text>
</comment>
<keyword evidence="1" id="KW-0175">Coiled coil</keyword>
<keyword evidence="3" id="KW-1185">Reference proteome</keyword>
<evidence type="ECO:0000256" key="1">
    <source>
        <dbReference type="SAM" id="Coils"/>
    </source>
</evidence>
<organism evidence="2 3">
    <name type="scientific">Cryptosporidium canis</name>
    <dbReference type="NCBI Taxonomy" id="195482"/>
    <lineage>
        <taxon>Eukaryota</taxon>
        <taxon>Sar</taxon>
        <taxon>Alveolata</taxon>
        <taxon>Apicomplexa</taxon>
        <taxon>Conoidasida</taxon>
        <taxon>Coccidia</taxon>
        <taxon>Eucoccidiorida</taxon>
        <taxon>Eimeriorina</taxon>
        <taxon>Cryptosporidiidae</taxon>
        <taxon>Cryptosporidium</taxon>
    </lineage>
</organism>